<dbReference type="Proteomes" id="UP000629025">
    <property type="component" value="Unassembled WGS sequence"/>
</dbReference>
<feature type="domain" description="EamA" evidence="7">
    <location>
        <begin position="150"/>
        <end position="286"/>
    </location>
</feature>
<comment type="caution">
    <text evidence="8">The sequence shown here is derived from an EMBL/GenBank/DDBJ whole genome shotgun (WGS) entry which is preliminary data.</text>
</comment>
<dbReference type="InterPro" id="IPR050638">
    <property type="entry name" value="AA-Vitamin_Transporters"/>
</dbReference>
<evidence type="ECO:0000313" key="9">
    <source>
        <dbReference type="Proteomes" id="UP000629025"/>
    </source>
</evidence>
<evidence type="ECO:0000256" key="6">
    <source>
        <dbReference type="SAM" id="Phobius"/>
    </source>
</evidence>
<dbReference type="RefSeq" id="WP_188746108.1">
    <property type="nucleotide sequence ID" value="NZ_BMIJ01000002.1"/>
</dbReference>
<keyword evidence="9" id="KW-1185">Reference proteome</keyword>
<dbReference type="InterPro" id="IPR037185">
    <property type="entry name" value="EmrE-like"/>
</dbReference>
<organism evidence="8 9">
    <name type="scientific">Marinobacterium zhoushanense</name>
    <dbReference type="NCBI Taxonomy" id="1679163"/>
    <lineage>
        <taxon>Bacteria</taxon>
        <taxon>Pseudomonadati</taxon>
        <taxon>Pseudomonadota</taxon>
        <taxon>Gammaproteobacteria</taxon>
        <taxon>Oceanospirillales</taxon>
        <taxon>Oceanospirillaceae</taxon>
        <taxon>Marinobacterium</taxon>
    </lineage>
</organism>
<dbReference type="Gene3D" id="1.10.3730.20">
    <property type="match status" value="2"/>
</dbReference>
<keyword evidence="4 6" id="KW-1133">Transmembrane helix</keyword>
<evidence type="ECO:0000256" key="2">
    <source>
        <dbReference type="ARBA" id="ARBA00007362"/>
    </source>
</evidence>
<feature type="transmembrane region" description="Helical" evidence="6">
    <location>
        <begin position="209"/>
        <end position="232"/>
    </location>
</feature>
<evidence type="ECO:0000313" key="8">
    <source>
        <dbReference type="EMBL" id="GGB86832.1"/>
    </source>
</evidence>
<feature type="transmembrane region" description="Helical" evidence="6">
    <location>
        <begin position="121"/>
        <end position="138"/>
    </location>
</feature>
<feature type="transmembrane region" description="Helical" evidence="6">
    <location>
        <begin position="95"/>
        <end position="112"/>
    </location>
</feature>
<evidence type="ECO:0000256" key="1">
    <source>
        <dbReference type="ARBA" id="ARBA00004141"/>
    </source>
</evidence>
<keyword evidence="3 6" id="KW-0812">Transmembrane</keyword>
<dbReference type="InterPro" id="IPR000620">
    <property type="entry name" value="EamA_dom"/>
</dbReference>
<keyword evidence="5 6" id="KW-0472">Membrane</keyword>
<name>A0ABQ1K7I4_9GAMM</name>
<dbReference type="SUPFAM" id="SSF103481">
    <property type="entry name" value="Multidrug resistance efflux transporter EmrE"/>
    <property type="match status" value="2"/>
</dbReference>
<protein>
    <submittedName>
        <fullName evidence="8">Multidrug DMT transporter permease</fullName>
    </submittedName>
</protein>
<reference evidence="9" key="1">
    <citation type="journal article" date="2019" name="Int. J. Syst. Evol. Microbiol.">
        <title>The Global Catalogue of Microorganisms (GCM) 10K type strain sequencing project: providing services to taxonomists for standard genome sequencing and annotation.</title>
        <authorList>
            <consortium name="The Broad Institute Genomics Platform"/>
            <consortium name="The Broad Institute Genome Sequencing Center for Infectious Disease"/>
            <person name="Wu L."/>
            <person name="Ma J."/>
        </authorList>
    </citation>
    <scope>NUCLEOTIDE SEQUENCE [LARGE SCALE GENOMIC DNA]</scope>
    <source>
        <strain evidence="9">CGMCC 1.15341</strain>
    </source>
</reference>
<dbReference type="PANTHER" id="PTHR32322">
    <property type="entry name" value="INNER MEMBRANE TRANSPORTER"/>
    <property type="match status" value="1"/>
</dbReference>
<feature type="transmembrane region" description="Helical" evidence="6">
    <location>
        <begin position="178"/>
        <end position="197"/>
    </location>
</feature>
<feature type="transmembrane region" description="Helical" evidence="6">
    <location>
        <begin position="153"/>
        <end position="171"/>
    </location>
</feature>
<comment type="subcellular location">
    <subcellularLocation>
        <location evidence="1">Membrane</location>
        <topology evidence="1">Multi-pass membrane protein</topology>
    </subcellularLocation>
</comment>
<evidence type="ECO:0000256" key="5">
    <source>
        <dbReference type="ARBA" id="ARBA00023136"/>
    </source>
</evidence>
<dbReference type="EMBL" id="BMIJ01000002">
    <property type="protein sequence ID" value="GGB86832.1"/>
    <property type="molecule type" value="Genomic_DNA"/>
</dbReference>
<evidence type="ECO:0000256" key="4">
    <source>
        <dbReference type="ARBA" id="ARBA00022989"/>
    </source>
</evidence>
<feature type="domain" description="EamA" evidence="7">
    <location>
        <begin position="2"/>
        <end position="135"/>
    </location>
</feature>
<feature type="transmembrane region" description="Helical" evidence="6">
    <location>
        <begin position="62"/>
        <end position="83"/>
    </location>
</feature>
<feature type="transmembrane region" description="Helical" evidence="6">
    <location>
        <begin position="269"/>
        <end position="288"/>
    </location>
</feature>
<feature type="transmembrane region" description="Helical" evidence="6">
    <location>
        <begin position="30"/>
        <end position="50"/>
    </location>
</feature>
<evidence type="ECO:0000256" key="3">
    <source>
        <dbReference type="ARBA" id="ARBA00022692"/>
    </source>
</evidence>
<comment type="similarity">
    <text evidence="2">Belongs to the EamA transporter family.</text>
</comment>
<feature type="transmembrane region" description="Helical" evidence="6">
    <location>
        <begin position="244"/>
        <end position="263"/>
    </location>
</feature>
<sequence>MAYLLLSLTILFWAGNLVSARAIHADIEPVTLALLRWTLVLVLILPWALPRLWRQRGVLFRHLPMLLVLSILSVANFNTFLYIGLQDTTASNAALMQSAIPVVILLLSAIMLREPTTARQWLGVVVSIAGVAVLITRADLQMLLNLSFNPGDIWIGAAVLTWSLYSLALRWRPKELDGFTLFACNVLIGVLALLPFALNEQQGELTLTWSPLVLSAVAYMAIFPSILSYLFWNRGVAELGAARAGLFIHLMPLFGVLLSVLFLDETLQLYHALGMLLIFIGIYLATLSKTIGKLQPKRS</sequence>
<gene>
    <name evidence="8" type="ORF">GCM10011352_10890</name>
</gene>
<evidence type="ECO:0000259" key="7">
    <source>
        <dbReference type="Pfam" id="PF00892"/>
    </source>
</evidence>
<dbReference type="Pfam" id="PF00892">
    <property type="entry name" value="EamA"/>
    <property type="match status" value="2"/>
</dbReference>
<accession>A0ABQ1K7I4</accession>
<proteinExistence type="inferred from homology"/>
<dbReference type="PANTHER" id="PTHR32322:SF2">
    <property type="entry name" value="EAMA DOMAIN-CONTAINING PROTEIN"/>
    <property type="match status" value="1"/>
</dbReference>